<keyword evidence="2" id="KW-1185">Reference proteome</keyword>
<sequence>MLRLTTMLPKVTTEGLPAMLTLWGLSYHCFGCLLIDIKWDVQLWLRCTFGRKLCCTIMLGFNVRDALESYRECPKETDGLLPDAAAEVKVLCCPWCVACWGWFSMLNSGKQLLGEVECCSCSLCYVMKFGVEPCCLKPLAGKCQGGMILSAISQWTGIVTD</sequence>
<dbReference type="Proteomes" id="UP001279734">
    <property type="component" value="Unassembled WGS sequence"/>
</dbReference>
<name>A0AAD3XJ25_NEPGR</name>
<dbReference type="AlphaFoldDB" id="A0AAD3XJ25"/>
<comment type="caution">
    <text evidence="1">The sequence shown here is derived from an EMBL/GenBank/DDBJ whole genome shotgun (WGS) entry which is preliminary data.</text>
</comment>
<accession>A0AAD3XJ25</accession>
<organism evidence="1 2">
    <name type="scientific">Nepenthes gracilis</name>
    <name type="common">Slender pitcher plant</name>
    <dbReference type="NCBI Taxonomy" id="150966"/>
    <lineage>
        <taxon>Eukaryota</taxon>
        <taxon>Viridiplantae</taxon>
        <taxon>Streptophyta</taxon>
        <taxon>Embryophyta</taxon>
        <taxon>Tracheophyta</taxon>
        <taxon>Spermatophyta</taxon>
        <taxon>Magnoliopsida</taxon>
        <taxon>eudicotyledons</taxon>
        <taxon>Gunneridae</taxon>
        <taxon>Pentapetalae</taxon>
        <taxon>Caryophyllales</taxon>
        <taxon>Nepenthaceae</taxon>
        <taxon>Nepenthes</taxon>
    </lineage>
</organism>
<dbReference type="EMBL" id="BSYO01000006">
    <property type="protein sequence ID" value="GMH06255.1"/>
    <property type="molecule type" value="Genomic_DNA"/>
</dbReference>
<protein>
    <submittedName>
        <fullName evidence="1">Uncharacterized protein</fullName>
    </submittedName>
</protein>
<gene>
    <name evidence="1" type="ORF">Nepgr_008095</name>
</gene>
<evidence type="ECO:0000313" key="1">
    <source>
        <dbReference type="EMBL" id="GMH06255.1"/>
    </source>
</evidence>
<evidence type="ECO:0000313" key="2">
    <source>
        <dbReference type="Proteomes" id="UP001279734"/>
    </source>
</evidence>
<proteinExistence type="predicted"/>
<reference evidence="1" key="1">
    <citation type="submission" date="2023-05" db="EMBL/GenBank/DDBJ databases">
        <title>Nepenthes gracilis genome sequencing.</title>
        <authorList>
            <person name="Fukushima K."/>
        </authorList>
    </citation>
    <scope>NUCLEOTIDE SEQUENCE</scope>
    <source>
        <strain evidence="1">SING2019-196</strain>
    </source>
</reference>